<dbReference type="Gene3D" id="3.90.1200.10">
    <property type="match status" value="1"/>
</dbReference>
<dbReference type="Pfam" id="PF02958">
    <property type="entry name" value="EcKL"/>
    <property type="match status" value="1"/>
</dbReference>
<dbReference type="InParanoid" id="A0A507AQM3"/>
<keyword evidence="3" id="KW-1185">Reference proteome</keyword>
<name>A0A507AQM3_9PEZI</name>
<dbReference type="InterPro" id="IPR004119">
    <property type="entry name" value="EcKL"/>
</dbReference>
<protein>
    <recommendedName>
        <fullName evidence="1">CHK kinase-like domain-containing protein</fullName>
    </recommendedName>
</protein>
<feature type="domain" description="CHK kinase-like" evidence="1">
    <location>
        <begin position="131"/>
        <end position="303"/>
    </location>
</feature>
<dbReference type="SUPFAM" id="SSF56112">
    <property type="entry name" value="Protein kinase-like (PK-like)"/>
    <property type="match status" value="1"/>
</dbReference>
<organism evidence="2 3">
    <name type="scientific">Thyridium curvatum</name>
    <dbReference type="NCBI Taxonomy" id="1093900"/>
    <lineage>
        <taxon>Eukaryota</taxon>
        <taxon>Fungi</taxon>
        <taxon>Dikarya</taxon>
        <taxon>Ascomycota</taxon>
        <taxon>Pezizomycotina</taxon>
        <taxon>Sordariomycetes</taxon>
        <taxon>Sordariomycetidae</taxon>
        <taxon>Thyridiales</taxon>
        <taxon>Thyridiaceae</taxon>
        <taxon>Thyridium</taxon>
    </lineage>
</organism>
<dbReference type="AlphaFoldDB" id="A0A507AQM3"/>
<dbReference type="SMART" id="SM00587">
    <property type="entry name" value="CHK"/>
    <property type="match status" value="1"/>
</dbReference>
<evidence type="ECO:0000313" key="3">
    <source>
        <dbReference type="Proteomes" id="UP000319257"/>
    </source>
</evidence>
<dbReference type="InterPro" id="IPR011009">
    <property type="entry name" value="Kinase-like_dom_sf"/>
</dbReference>
<dbReference type="PANTHER" id="PTHR11012">
    <property type="entry name" value="PROTEIN KINASE-LIKE DOMAIN-CONTAINING"/>
    <property type="match status" value="1"/>
</dbReference>
<accession>A0A507AQM3</accession>
<comment type="caution">
    <text evidence="2">The sequence shown here is derived from an EMBL/GenBank/DDBJ whole genome shotgun (WGS) entry which is preliminary data.</text>
</comment>
<dbReference type="OrthoDB" id="191037at2759"/>
<sequence length="366" mass="40708">MGFLASNVSQPNLAINDPEDMPMVLDDISAEWIGRAIGIKVDSIKVDLVLPGTATKVLISIDYGSRRPKDAPQTVCLKGGFSHDLRDLALGLAYRREAEFLAHVATSPKLQMRLPRVWYAATNVRQNQGLVVLENLTATGCTFGECTIPLSVQHVGSGLQQLASLHGLTWGCPVGKYPWMTSANPIQEVAGAMFSKQYWEQHFSEEAVRSQVPADMLDRTRMFAAFRQMWSTADPKLRCIVHGDPHPGNLFFAPGGELGFLDFQAVFSGSSMHDVAYFVAGSLTVEDRRSSERHLLEKYYLPSLHKAGGPQLSIDQIWDDYRRHQLHGFFWAMTGTLMQTKERAAAMAARHIAAIQDHNTLKLLER</sequence>
<evidence type="ECO:0000313" key="2">
    <source>
        <dbReference type="EMBL" id="TPX07188.1"/>
    </source>
</evidence>
<dbReference type="RefSeq" id="XP_030988899.1">
    <property type="nucleotide sequence ID" value="XM_031133559.1"/>
</dbReference>
<dbReference type="EMBL" id="SKBQ01000093">
    <property type="protein sequence ID" value="TPX07188.1"/>
    <property type="molecule type" value="Genomic_DNA"/>
</dbReference>
<evidence type="ECO:0000259" key="1">
    <source>
        <dbReference type="SMART" id="SM00587"/>
    </source>
</evidence>
<dbReference type="Proteomes" id="UP000319257">
    <property type="component" value="Unassembled WGS sequence"/>
</dbReference>
<reference evidence="2 3" key="1">
    <citation type="submission" date="2019-06" db="EMBL/GenBank/DDBJ databases">
        <title>Draft genome sequence of the filamentous fungus Phialemoniopsis curvata isolated from diesel fuel.</title>
        <authorList>
            <person name="Varaljay V.A."/>
            <person name="Lyon W.J."/>
            <person name="Crouch A.L."/>
            <person name="Drake C.E."/>
            <person name="Hollomon J.M."/>
            <person name="Nadeau L.J."/>
            <person name="Nunn H.S."/>
            <person name="Stevenson B.S."/>
            <person name="Bojanowski C.L."/>
            <person name="Crookes-Goodson W.J."/>
        </authorList>
    </citation>
    <scope>NUCLEOTIDE SEQUENCE [LARGE SCALE GENOMIC DNA]</scope>
    <source>
        <strain evidence="2 3">D216</strain>
    </source>
</reference>
<dbReference type="GeneID" id="41978338"/>
<dbReference type="PANTHER" id="PTHR11012:SF30">
    <property type="entry name" value="PROTEIN KINASE-LIKE DOMAIN-CONTAINING"/>
    <property type="match status" value="1"/>
</dbReference>
<gene>
    <name evidence="2" type="ORF">E0L32_010891</name>
</gene>
<proteinExistence type="predicted"/>
<dbReference type="InterPro" id="IPR015897">
    <property type="entry name" value="CHK_kinase-like"/>
</dbReference>